<evidence type="ECO:0000313" key="2">
    <source>
        <dbReference type="Proteomes" id="UP000268908"/>
    </source>
</evidence>
<sequence>MLTAPLHSTFPKLDGRLLIVVCSYRGGIGNPPPFSLARTLPWSGRLGRLADRLMFLNLRQFIAANRDFFANARTLAYQAGLVGELLGMSAPAQVTIALDRAFETDAARSTLEPFGSVSLRDPDDLARGCDDADAVVVVYPDALGLGWEPLEARLAGANAYLLNGRRRIQPFDARARRRLRWRRLLATTRIPELAASVAVVPVAAVLAAWDAMRGKS</sequence>
<dbReference type="Proteomes" id="UP000268908">
    <property type="component" value="Unassembled WGS sequence"/>
</dbReference>
<evidence type="ECO:0000313" key="1">
    <source>
        <dbReference type="EMBL" id="RLJ67999.1"/>
    </source>
</evidence>
<dbReference type="EMBL" id="RCCI01000004">
    <property type="protein sequence ID" value="RLJ67999.1"/>
    <property type="molecule type" value="Genomic_DNA"/>
</dbReference>
<protein>
    <submittedName>
        <fullName evidence="1">Uncharacterized protein</fullName>
    </submittedName>
</protein>
<accession>A0A497XP99</accession>
<organism evidence="1 2">
    <name type="scientific">Sulfurisoma sediminicola</name>
    <dbReference type="NCBI Taxonomy" id="1381557"/>
    <lineage>
        <taxon>Bacteria</taxon>
        <taxon>Pseudomonadati</taxon>
        <taxon>Pseudomonadota</taxon>
        <taxon>Betaproteobacteria</taxon>
        <taxon>Nitrosomonadales</taxon>
        <taxon>Sterolibacteriaceae</taxon>
        <taxon>Sulfurisoma</taxon>
    </lineage>
</organism>
<keyword evidence="2" id="KW-1185">Reference proteome</keyword>
<dbReference type="AlphaFoldDB" id="A0A497XP99"/>
<comment type="caution">
    <text evidence="1">The sequence shown here is derived from an EMBL/GenBank/DDBJ whole genome shotgun (WGS) entry which is preliminary data.</text>
</comment>
<reference evidence="1 2" key="1">
    <citation type="submission" date="2018-10" db="EMBL/GenBank/DDBJ databases">
        <title>Genomic Encyclopedia of Type Strains, Phase IV (KMG-IV): sequencing the most valuable type-strain genomes for metagenomic binning, comparative biology and taxonomic classification.</title>
        <authorList>
            <person name="Goeker M."/>
        </authorList>
    </citation>
    <scope>NUCLEOTIDE SEQUENCE [LARGE SCALE GENOMIC DNA]</scope>
    <source>
        <strain evidence="1 2">DSM 26916</strain>
    </source>
</reference>
<name>A0A497XP99_9PROT</name>
<dbReference type="OrthoDB" id="8479804at2"/>
<proteinExistence type="predicted"/>
<dbReference type="RefSeq" id="WP_121239936.1">
    <property type="nucleotide sequence ID" value="NZ_RCCI01000004.1"/>
</dbReference>
<gene>
    <name evidence="1" type="ORF">DFR35_0553</name>
</gene>